<reference evidence="1 2" key="1">
    <citation type="submission" date="2020-08" db="EMBL/GenBank/DDBJ databases">
        <title>Genomic Encyclopedia of Type Strains, Phase IV (KMG-V): Genome sequencing to study the core and pangenomes of soil and plant-associated prokaryotes.</title>
        <authorList>
            <person name="Whitman W."/>
        </authorList>
    </citation>
    <scope>NUCLEOTIDE SEQUENCE [LARGE SCALE GENOMIC DNA]</scope>
    <source>
        <strain evidence="1 2">SEMIA 4084</strain>
    </source>
</reference>
<dbReference type="AlphaFoldDB" id="A0A7W8X910"/>
<dbReference type="EMBL" id="JACHBK010000007">
    <property type="protein sequence ID" value="MBB5536749.1"/>
    <property type="molecule type" value="Genomic_DNA"/>
</dbReference>
<accession>A0A7W8X910</accession>
<gene>
    <name evidence="1" type="ORF">GGD55_003460</name>
</gene>
<dbReference type="RefSeq" id="WP_018328472.1">
    <property type="nucleotide sequence ID" value="NZ_JACHBK010000007.1"/>
</dbReference>
<dbReference type="Proteomes" id="UP000585507">
    <property type="component" value="Unassembled WGS sequence"/>
</dbReference>
<keyword evidence="2" id="KW-1185">Reference proteome</keyword>
<name>A0A7W8X910_9HYPH</name>
<evidence type="ECO:0000313" key="2">
    <source>
        <dbReference type="Proteomes" id="UP000585507"/>
    </source>
</evidence>
<protein>
    <submittedName>
        <fullName evidence="1">Uncharacterized protein</fullName>
    </submittedName>
</protein>
<comment type="caution">
    <text evidence="1">The sequence shown here is derived from an EMBL/GenBank/DDBJ whole genome shotgun (WGS) entry which is preliminary data.</text>
</comment>
<proteinExistence type="predicted"/>
<evidence type="ECO:0000313" key="1">
    <source>
        <dbReference type="EMBL" id="MBB5536749.1"/>
    </source>
</evidence>
<organism evidence="1 2">
    <name type="scientific">Rhizobium giardinii</name>
    <dbReference type="NCBI Taxonomy" id="56731"/>
    <lineage>
        <taxon>Bacteria</taxon>
        <taxon>Pseudomonadati</taxon>
        <taxon>Pseudomonadota</taxon>
        <taxon>Alphaproteobacteria</taxon>
        <taxon>Hyphomicrobiales</taxon>
        <taxon>Rhizobiaceae</taxon>
        <taxon>Rhizobium/Agrobacterium group</taxon>
        <taxon>Rhizobium</taxon>
    </lineage>
</organism>
<sequence>MPDSPPEADFVALVEAVRRRDATLSRLGAGIIAAISQGIADDSRTFARLFGIAHALVLREVNLLCGPEAPIEIVGRDARTQRTRIKLTVKGDTLMAGVLDLGEIVAK</sequence>